<gene>
    <name evidence="8" type="ORF">ACFPTP_07945</name>
</gene>
<keyword evidence="9" id="KW-1185">Reference proteome</keyword>
<sequence length="308" mass="35721">MELEDVLEEYRYHCLAKGFTEKTMRNKRQELTQMKTYLMEKRAIRDIESVTVHDMRAYIRQKQIAGLQPQSIVAMIKLISAFFNWCVSEEYLIENPMNKVEKPKVPKKVLKGFTPEDVNKMINSFTYKNYIEARNKALIAMLADCGLRAMEIRGLLSKNVKETTILINGKGNKERTVFISPVLKKILIRYERIKNQFIKEKNINSDRYFLTYLGTELSHVALYNVIKEAGYRADIEGKRISPHTFRHFYAVQTLSEGQMDVYSLSRILGHSDIATTQRYLTSMTDTQLLEKAISSSPLMNYGRGNALM</sequence>
<evidence type="ECO:0000256" key="2">
    <source>
        <dbReference type="ARBA" id="ARBA00022908"/>
    </source>
</evidence>
<feature type="domain" description="Tyr recombinase" evidence="6">
    <location>
        <begin position="108"/>
        <end position="294"/>
    </location>
</feature>
<dbReference type="InterPro" id="IPR002104">
    <property type="entry name" value="Integrase_catalytic"/>
</dbReference>
<dbReference type="Gene3D" id="1.10.150.130">
    <property type="match status" value="1"/>
</dbReference>
<evidence type="ECO:0000256" key="3">
    <source>
        <dbReference type="ARBA" id="ARBA00023125"/>
    </source>
</evidence>
<comment type="caution">
    <text evidence="8">The sequence shown here is derived from an EMBL/GenBank/DDBJ whole genome shotgun (WGS) entry which is preliminary data.</text>
</comment>
<evidence type="ECO:0000259" key="7">
    <source>
        <dbReference type="PROSITE" id="PS51900"/>
    </source>
</evidence>
<dbReference type="EMBL" id="JBHSNP010000011">
    <property type="protein sequence ID" value="MFC5603155.1"/>
    <property type="molecule type" value="Genomic_DNA"/>
</dbReference>
<dbReference type="Gene3D" id="1.10.443.10">
    <property type="entry name" value="Intergrase catalytic core"/>
    <property type="match status" value="1"/>
</dbReference>
<dbReference type="PROSITE" id="PS51900">
    <property type="entry name" value="CB"/>
    <property type="match status" value="1"/>
</dbReference>
<keyword evidence="3 5" id="KW-0238">DNA-binding</keyword>
<dbReference type="InterPro" id="IPR013762">
    <property type="entry name" value="Integrase-like_cat_sf"/>
</dbReference>
<evidence type="ECO:0000256" key="1">
    <source>
        <dbReference type="ARBA" id="ARBA00008857"/>
    </source>
</evidence>
<keyword evidence="2" id="KW-0229">DNA integration</keyword>
<organism evidence="8 9">
    <name type="scientific">Sporosarcina koreensis</name>
    <dbReference type="NCBI Taxonomy" id="334735"/>
    <lineage>
        <taxon>Bacteria</taxon>
        <taxon>Bacillati</taxon>
        <taxon>Bacillota</taxon>
        <taxon>Bacilli</taxon>
        <taxon>Bacillales</taxon>
        <taxon>Caryophanaceae</taxon>
        <taxon>Sporosarcina</taxon>
    </lineage>
</organism>
<evidence type="ECO:0000256" key="4">
    <source>
        <dbReference type="ARBA" id="ARBA00023172"/>
    </source>
</evidence>
<evidence type="ECO:0000313" key="8">
    <source>
        <dbReference type="EMBL" id="MFC5603155.1"/>
    </source>
</evidence>
<dbReference type="Pfam" id="PF02899">
    <property type="entry name" value="Phage_int_SAM_1"/>
    <property type="match status" value="1"/>
</dbReference>
<dbReference type="InterPro" id="IPR010998">
    <property type="entry name" value="Integrase_recombinase_N"/>
</dbReference>
<dbReference type="PANTHER" id="PTHR30349">
    <property type="entry name" value="PHAGE INTEGRASE-RELATED"/>
    <property type="match status" value="1"/>
</dbReference>
<dbReference type="RefSeq" id="WP_381443463.1">
    <property type="nucleotide sequence ID" value="NZ_JBHSNP010000011.1"/>
</dbReference>
<dbReference type="PANTHER" id="PTHR30349:SF41">
    <property type="entry name" value="INTEGRASE_RECOMBINASE PROTEIN MJ0367-RELATED"/>
    <property type="match status" value="1"/>
</dbReference>
<name>A0ABW0TVV7_9BACL</name>
<dbReference type="SUPFAM" id="SSF56349">
    <property type="entry name" value="DNA breaking-rejoining enzymes"/>
    <property type="match status" value="1"/>
</dbReference>
<proteinExistence type="inferred from homology"/>
<evidence type="ECO:0000256" key="5">
    <source>
        <dbReference type="PROSITE-ProRule" id="PRU01248"/>
    </source>
</evidence>
<accession>A0ABW0TVV7</accession>
<dbReference type="InterPro" id="IPR011010">
    <property type="entry name" value="DNA_brk_join_enz"/>
</dbReference>
<dbReference type="CDD" id="cd00397">
    <property type="entry name" value="DNA_BRE_C"/>
    <property type="match status" value="1"/>
</dbReference>
<dbReference type="Pfam" id="PF00589">
    <property type="entry name" value="Phage_integrase"/>
    <property type="match status" value="1"/>
</dbReference>
<dbReference type="InterPro" id="IPR044068">
    <property type="entry name" value="CB"/>
</dbReference>
<dbReference type="InterPro" id="IPR004107">
    <property type="entry name" value="Integrase_SAM-like_N"/>
</dbReference>
<keyword evidence="4" id="KW-0233">DNA recombination</keyword>
<dbReference type="PROSITE" id="PS51898">
    <property type="entry name" value="TYR_RECOMBINASE"/>
    <property type="match status" value="1"/>
</dbReference>
<evidence type="ECO:0000313" key="9">
    <source>
        <dbReference type="Proteomes" id="UP001596071"/>
    </source>
</evidence>
<dbReference type="InterPro" id="IPR050090">
    <property type="entry name" value="Tyrosine_recombinase_XerCD"/>
</dbReference>
<dbReference type="Proteomes" id="UP001596071">
    <property type="component" value="Unassembled WGS sequence"/>
</dbReference>
<protein>
    <submittedName>
        <fullName evidence="8">Tyrosine-type recombinase/integrase</fullName>
    </submittedName>
</protein>
<reference evidence="9" key="1">
    <citation type="journal article" date="2019" name="Int. J. Syst. Evol. Microbiol.">
        <title>The Global Catalogue of Microorganisms (GCM) 10K type strain sequencing project: providing services to taxonomists for standard genome sequencing and annotation.</title>
        <authorList>
            <consortium name="The Broad Institute Genomics Platform"/>
            <consortium name="The Broad Institute Genome Sequencing Center for Infectious Disease"/>
            <person name="Wu L."/>
            <person name="Ma J."/>
        </authorList>
    </citation>
    <scope>NUCLEOTIDE SEQUENCE [LARGE SCALE GENOMIC DNA]</scope>
    <source>
        <strain evidence="9">KACC 11299</strain>
    </source>
</reference>
<feature type="domain" description="Core-binding (CB)" evidence="7">
    <location>
        <begin position="1"/>
        <end position="87"/>
    </location>
</feature>
<evidence type="ECO:0000259" key="6">
    <source>
        <dbReference type="PROSITE" id="PS51898"/>
    </source>
</evidence>
<comment type="similarity">
    <text evidence="1">Belongs to the 'phage' integrase family.</text>
</comment>